<feature type="transmembrane region" description="Helical" evidence="6">
    <location>
        <begin position="298"/>
        <end position="317"/>
    </location>
</feature>
<dbReference type="OrthoDB" id="88014at2"/>
<dbReference type="Pfam" id="PF01943">
    <property type="entry name" value="Polysacc_synt"/>
    <property type="match status" value="1"/>
</dbReference>
<reference evidence="7 8" key="1">
    <citation type="submission" date="2019-08" db="EMBL/GenBank/DDBJ databases">
        <title>Genomes of Subsaximicrobium wynnwilliamsii strains.</title>
        <authorList>
            <person name="Bowman J.P."/>
        </authorList>
    </citation>
    <scope>NUCLEOTIDE SEQUENCE [LARGE SCALE GENOMIC DNA]</scope>
    <source>
        <strain evidence="7 8">2-80-2</strain>
    </source>
</reference>
<evidence type="ECO:0000256" key="1">
    <source>
        <dbReference type="ARBA" id="ARBA00004651"/>
    </source>
</evidence>
<evidence type="ECO:0000256" key="4">
    <source>
        <dbReference type="ARBA" id="ARBA00022989"/>
    </source>
</evidence>
<keyword evidence="8" id="KW-1185">Reference proteome</keyword>
<feature type="transmembrane region" description="Helical" evidence="6">
    <location>
        <begin position="80"/>
        <end position="101"/>
    </location>
</feature>
<feature type="transmembrane region" description="Helical" evidence="6">
    <location>
        <begin position="251"/>
        <end position="267"/>
    </location>
</feature>
<dbReference type="InterPro" id="IPR050833">
    <property type="entry name" value="Poly_Biosynth_Transport"/>
</dbReference>
<comment type="subcellular location">
    <subcellularLocation>
        <location evidence="1">Cell membrane</location>
        <topology evidence="1">Multi-pass membrane protein</topology>
    </subcellularLocation>
</comment>
<feature type="transmembrane region" description="Helical" evidence="6">
    <location>
        <begin position="364"/>
        <end position="386"/>
    </location>
</feature>
<proteinExistence type="predicted"/>
<evidence type="ECO:0000313" key="8">
    <source>
        <dbReference type="Proteomes" id="UP000321578"/>
    </source>
</evidence>
<dbReference type="Proteomes" id="UP000321578">
    <property type="component" value="Unassembled WGS sequence"/>
</dbReference>
<feature type="transmembrane region" description="Helical" evidence="6">
    <location>
        <begin position="12"/>
        <end position="31"/>
    </location>
</feature>
<evidence type="ECO:0000256" key="3">
    <source>
        <dbReference type="ARBA" id="ARBA00022692"/>
    </source>
</evidence>
<dbReference type="PANTHER" id="PTHR30250:SF11">
    <property type="entry name" value="O-ANTIGEN TRANSPORTER-RELATED"/>
    <property type="match status" value="1"/>
</dbReference>
<keyword evidence="4 6" id="KW-1133">Transmembrane helix</keyword>
<evidence type="ECO:0000256" key="5">
    <source>
        <dbReference type="ARBA" id="ARBA00023136"/>
    </source>
</evidence>
<keyword evidence="3 6" id="KW-0812">Transmembrane</keyword>
<organism evidence="7 8">
    <name type="scientific">Subsaximicrobium wynnwilliamsii</name>
    <dbReference type="NCBI Taxonomy" id="291179"/>
    <lineage>
        <taxon>Bacteria</taxon>
        <taxon>Pseudomonadati</taxon>
        <taxon>Bacteroidota</taxon>
        <taxon>Flavobacteriia</taxon>
        <taxon>Flavobacteriales</taxon>
        <taxon>Flavobacteriaceae</taxon>
        <taxon>Subsaximicrobium</taxon>
    </lineage>
</organism>
<feature type="transmembrane region" description="Helical" evidence="6">
    <location>
        <begin position="156"/>
        <end position="173"/>
    </location>
</feature>
<feature type="transmembrane region" description="Helical" evidence="6">
    <location>
        <begin position="392"/>
        <end position="411"/>
    </location>
</feature>
<feature type="transmembrane region" description="Helical" evidence="6">
    <location>
        <begin position="423"/>
        <end position="440"/>
    </location>
</feature>
<feature type="transmembrane region" description="Helical" evidence="6">
    <location>
        <begin position="446"/>
        <end position="468"/>
    </location>
</feature>
<sequence length="488" mass="55225">MGIVINQSLKNTITTYAGFGLGAVNVLFLYTNFISDQYYGLVAYILSASNIMMPLMAFGAHNTLVKFFTSFKTEHSANSFLTLMLFLPLVLTIPVGIVGYFAHDLIAAALSSKNEIVGAYLWYIFITAFAMAYFEVFYAWVKVQMKTVFGNFMKEVFHRVVAMVLLFMVYFEIIDVHGFLMGLVATYVLRSLLMMLFAFRQRLPVFRFDRLSNLSAIIKYAVLIIVAGSIATLILDVDKVMLNNYIAIEKVAYYSVAVFIATVIAVPQRAMHQILLPLTAQFLNAKDKVALEDLYKRSSLTLCITSGLIFLLIILNINQLYEIIPPEFGGGLLVVFLISAAKLYDNLLGNNNAILFNSDYYRMVIVFGVMLAVLAVLLNMVFIPLYGINGSAMATFISVFVYNTAKLLFVKRKFKMWPFTAETFKWGLLLALLLMVFYFWDFPFHPLANIVLKSVLISIVYLILILRLELSEDISSMLGKILRKNFKK</sequence>
<dbReference type="GO" id="GO:0005886">
    <property type="term" value="C:plasma membrane"/>
    <property type="evidence" value="ECO:0007669"/>
    <property type="project" value="UniProtKB-SubCell"/>
</dbReference>
<dbReference type="RefSeq" id="WP_147085732.1">
    <property type="nucleotide sequence ID" value="NZ_VORM01000005.1"/>
</dbReference>
<comment type="caution">
    <text evidence="7">The sequence shown here is derived from an EMBL/GenBank/DDBJ whole genome shotgun (WGS) entry which is preliminary data.</text>
</comment>
<feature type="transmembrane region" description="Helical" evidence="6">
    <location>
        <begin position="121"/>
        <end position="141"/>
    </location>
</feature>
<protein>
    <submittedName>
        <fullName evidence="7">Oligosaccharide flippase family protein</fullName>
    </submittedName>
</protein>
<dbReference type="PANTHER" id="PTHR30250">
    <property type="entry name" value="PST FAMILY PREDICTED COLANIC ACID TRANSPORTER"/>
    <property type="match status" value="1"/>
</dbReference>
<evidence type="ECO:0000256" key="6">
    <source>
        <dbReference type="SAM" id="Phobius"/>
    </source>
</evidence>
<keyword evidence="2" id="KW-1003">Cell membrane</keyword>
<accession>A0A5C6ZKU2</accession>
<keyword evidence="5 6" id="KW-0472">Membrane</keyword>
<feature type="transmembrane region" description="Helical" evidence="6">
    <location>
        <begin position="211"/>
        <end position="231"/>
    </location>
</feature>
<dbReference type="InterPro" id="IPR002797">
    <property type="entry name" value="Polysacc_synth"/>
</dbReference>
<feature type="transmembrane region" description="Helical" evidence="6">
    <location>
        <begin position="179"/>
        <end position="199"/>
    </location>
</feature>
<dbReference type="EMBL" id="VORO01000005">
    <property type="protein sequence ID" value="TXD89788.1"/>
    <property type="molecule type" value="Genomic_DNA"/>
</dbReference>
<dbReference type="AlphaFoldDB" id="A0A5C6ZKU2"/>
<evidence type="ECO:0000256" key="2">
    <source>
        <dbReference type="ARBA" id="ARBA00022475"/>
    </source>
</evidence>
<gene>
    <name evidence="7" type="ORF">ESY86_06160</name>
</gene>
<feature type="transmembrane region" description="Helical" evidence="6">
    <location>
        <begin position="37"/>
        <end position="59"/>
    </location>
</feature>
<name>A0A5C6ZKU2_9FLAO</name>
<evidence type="ECO:0000313" key="7">
    <source>
        <dbReference type="EMBL" id="TXD89788.1"/>
    </source>
</evidence>
<feature type="transmembrane region" description="Helical" evidence="6">
    <location>
        <begin position="323"/>
        <end position="344"/>
    </location>
</feature>